<evidence type="ECO:0000256" key="13">
    <source>
        <dbReference type="ARBA" id="ARBA00078044"/>
    </source>
</evidence>
<evidence type="ECO:0000313" key="18">
    <source>
        <dbReference type="EMBL" id="KYM87083.1"/>
    </source>
</evidence>
<evidence type="ECO:0000259" key="16">
    <source>
        <dbReference type="PROSITE" id="PS51030"/>
    </source>
</evidence>
<feature type="region of interest" description="Disordered" evidence="15">
    <location>
        <begin position="156"/>
        <end position="181"/>
    </location>
</feature>
<proteinExistence type="inferred from homology"/>
<accession>A0A195BMG7</accession>
<dbReference type="Pfam" id="PF00105">
    <property type="entry name" value="zf-C4"/>
    <property type="match status" value="1"/>
</dbReference>
<keyword evidence="9 14" id="KW-0804">Transcription</keyword>
<dbReference type="GO" id="GO:0004879">
    <property type="term" value="F:nuclear receptor activity"/>
    <property type="evidence" value="ECO:0007669"/>
    <property type="project" value="InterPro"/>
</dbReference>
<dbReference type="GO" id="GO:0009755">
    <property type="term" value="P:hormone-mediated signaling pathway"/>
    <property type="evidence" value="ECO:0007669"/>
    <property type="project" value="TreeGrafter"/>
</dbReference>
<evidence type="ECO:0000256" key="11">
    <source>
        <dbReference type="ARBA" id="ARBA00023242"/>
    </source>
</evidence>
<evidence type="ECO:0000256" key="5">
    <source>
        <dbReference type="ARBA" id="ARBA00022833"/>
    </source>
</evidence>
<keyword evidence="4 14" id="KW-0863">Zinc-finger</keyword>
<evidence type="ECO:0000256" key="6">
    <source>
        <dbReference type="ARBA" id="ARBA00023015"/>
    </source>
</evidence>
<sequence length="726" mass="77894">MEQHSGLISLSMSPFHLSPQGSPQAAGQQPPQQQSQPHYGSSVYSSCAQSSPSPMCHQPQSQSQQQQQQQQMSIHNQAGQSQGMSSFEAAFFDSAPLEDLRCPMCGHKNISNYQLGLQGLLTCENCKNFFKRNGSPCSNKKVYTCLFPQTGSNGGGGGGNGGGGSNSGNNGGSGGGGGGGGGSYTSSSGGGGNGGGGNGGGTAGGGGPGAANATVSGGGPATATGSGNVAAGAVPTGGGTLCHPGLGQVGIVTGSIPCPSDFPDTKDIIIEELCPVCGDKVSGYHYGLLTCESCKGFFKRTVQNKKVYTCVAERSCHIDKTQRKRCPYCRFQKCLEVGMKLEAVRADRMRGGRNKFGPMYKRDRARKLQLIRQRQLAIQTIRGSLGDPNSYSTAVAPLMHIKQEIQIPQVSSLTSSPDSSPSPATVAAGLVTTQAGGSNHLHNLNPGLDSRLWAANSTTPGTKVFNFGEQSVQPHGGGMPSYASNPVVALKTLSPMIREFLSSIDDREWQTSLFGLLQSQTYNQCEVDLFELMCKVLDQNLFSQVDWARNSTFFKDLKVDDQMKLLQHSWSDMLVLDHLHHRLHNNLPDETTLHNGQKFDLLCLGLLGVPSLAETFRELSKTLQELKFDVPEYICMKFLMLLNHDVRGLVNKKHVQEGHEQVQQALMEYTLSHHPSVLDKFNKLLAVLPDIHEVATKGEEHLYQKHCNGGAPTQTLLMEMLHAKRK</sequence>
<dbReference type="GO" id="GO:0009888">
    <property type="term" value="P:tissue development"/>
    <property type="evidence" value="ECO:0007669"/>
    <property type="project" value="TreeGrafter"/>
</dbReference>
<name>A0A195BMG7_9HYME</name>
<evidence type="ECO:0000256" key="1">
    <source>
        <dbReference type="ARBA" id="ARBA00004123"/>
    </source>
</evidence>
<keyword evidence="10 14" id="KW-0675">Receptor</keyword>
<protein>
    <recommendedName>
        <fullName evidence="12">Nuclear hormone receptor FTZ-F1</fullName>
    </recommendedName>
    <alternativeName>
        <fullName evidence="13">Nuclear receptor subfamily 5 group A member 3</fullName>
    </alternativeName>
</protein>
<dbReference type="PANTHER" id="PTHR24086:SF15">
    <property type="entry name" value="NUCLEAR HORMONE RECEPTOR FTZ-F1"/>
    <property type="match status" value="1"/>
</dbReference>
<evidence type="ECO:0000259" key="17">
    <source>
        <dbReference type="PROSITE" id="PS51843"/>
    </source>
</evidence>
<evidence type="ECO:0000256" key="10">
    <source>
        <dbReference type="ARBA" id="ARBA00023170"/>
    </source>
</evidence>
<evidence type="ECO:0000256" key="2">
    <source>
        <dbReference type="ARBA" id="ARBA00007536"/>
    </source>
</evidence>
<evidence type="ECO:0000256" key="14">
    <source>
        <dbReference type="RuleBase" id="RU004334"/>
    </source>
</evidence>
<evidence type="ECO:0000256" key="9">
    <source>
        <dbReference type="ARBA" id="ARBA00023163"/>
    </source>
</evidence>
<keyword evidence="6 14" id="KW-0805">Transcription regulation</keyword>
<dbReference type="Gene3D" id="3.30.50.10">
    <property type="entry name" value="Erythroid Transcription Factor GATA-1, subunit A"/>
    <property type="match status" value="1"/>
</dbReference>
<evidence type="ECO:0000313" key="19">
    <source>
        <dbReference type="Proteomes" id="UP000078540"/>
    </source>
</evidence>
<dbReference type="InterPro" id="IPR001628">
    <property type="entry name" value="Znf_hrmn_rcpt"/>
</dbReference>
<dbReference type="Proteomes" id="UP000078540">
    <property type="component" value="Unassembled WGS sequence"/>
</dbReference>
<dbReference type="FunFam" id="1.10.565.10:FF:000032">
    <property type="entry name" value="Nuclear hormone receptor FTZ-F1"/>
    <property type="match status" value="1"/>
</dbReference>
<dbReference type="PRINTS" id="PR00047">
    <property type="entry name" value="STROIDFINGER"/>
</dbReference>
<dbReference type="InterPro" id="IPR013088">
    <property type="entry name" value="Znf_NHR/GATA"/>
</dbReference>
<dbReference type="SUPFAM" id="SSF57716">
    <property type="entry name" value="Glucocorticoid receptor-like (DNA-binding domain)"/>
    <property type="match status" value="1"/>
</dbReference>
<dbReference type="PROSITE" id="PS51030">
    <property type="entry name" value="NUCLEAR_REC_DBD_2"/>
    <property type="match status" value="1"/>
</dbReference>
<keyword evidence="8" id="KW-0010">Activator</keyword>
<dbReference type="SUPFAM" id="SSF48508">
    <property type="entry name" value="Nuclear receptor ligand-binding domain"/>
    <property type="match status" value="1"/>
</dbReference>
<dbReference type="GO" id="GO:0000978">
    <property type="term" value="F:RNA polymerase II cis-regulatory region sequence-specific DNA binding"/>
    <property type="evidence" value="ECO:0007669"/>
    <property type="project" value="TreeGrafter"/>
</dbReference>
<comment type="similarity">
    <text evidence="2">Belongs to the nuclear hormone receptor family. NR5 subfamily.</text>
</comment>
<dbReference type="InterPro" id="IPR016355">
    <property type="entry name" value="NR5-like"/>
</dbReference>
<dbReference type="STRING" id="520822.A0A195BMG7"/>
<feature type="compositionally biased region" description="Low complexity" evidence="15">
    <location>
        <begin position="49"/>
        <end position="73"/>
    </location>
</feature>
<feature type="compositionally biased region" description="Polar residues" evidence="15">
    <location>
        <begin position="1"/>
        <end position="12"/>
    </location>
</feature>
<dbReference type="GO" id="GO:0090575">
    <property type="term" value="C:RNA polymerase II transcription regulator complex"/>
    <property type="evidence" value="ECO:0007669"/>
    <property type="project" value="TreeGrafter"/>
</dbReference>
<dbReference type="InterPro" id="IPR000536">
    <property type="entry name" value="Nucl_hrmn_rcpt_lig-bd"/>
</dbReference>
<dbReference type="SMART" id="SM00399">
    <property type="entry name" value="ZnF_C4"/>
    <property type="match status" value="1"/>
</dbReference>
<reference evidence="18 19" key="1">
    <citation type="submission" date="2015-09" db="EMBL/GenBank/DDBJ databases">
        <title>Atta colombica WGS genome.</title>
        <authorList>
            <person name="Nygaard S."/>
            <person name="Hu H."/>
            <person name="Boomsma J."/>
            <person name="Zhang G."/>
        </authorList>
    </citation>
    <scope>NUCLEOTIDE SEQUENCE [LARGE SCALE GENOMIC DNA]</scope>
    <source>
        <strain evidence="18">Treedump-2</strain>
        <tissue evidence="18">Whole body</tissue>
    </source>
</reference>
<dbReference type="CDD" id="cd07167">
    <property type="entry name" value="NR_DBD_Lrh-1_like"/>
    <property type="match status" value="1"/>
</dbReference>
<dbReference type="PROSITE" id="PS51843">
    <property type="entry name" value="NR_LBD"/>
    <property type="match status" value="1"/>
</dbReference>
<evidence type="ECO:0000256" key="15">
    <source>
        <dbReference type="SAM" id="MobiDB-lite"/>
    </source>
</evidence>
<dbReference type="FunFam" id="3.30.50.10:FF:000006">
    <property type="entry name" value="Nuclear receptor subfamily 5 group A member"/>
    <property type="match status" value="1"/>
</dbReference>
<dbReference type="CDD" id="cd06944">
    <property type="entry name" value="NR_LBD_Ftz-F1_like"/>
    <property type="match status" value="1"/>
</dbReference>
<keyword evidence="7 14" id="KW-0238">DNA-binding</keyword>
<dbReference type="EMBL" id="KQ976435">
    <property type="protein sequence ID" value="KYM87083.1"/>
    <property type="molecule type" value="Genomic_DNA"/>
</dbReference>
<evidence type="ECO:0000256" key="3">
    <source>
        <dbReference type="ARBA" id="ARBA00022723"/>
    </source>
</evidence>
<dbReference type="GO" id="GO:0008270">
    <property type="term" value="F:zinc ion binding"/>
    <property type="evidence" value="ECO:0007669"/>
    <property type="project" value="UniProtKB-KW"/>
</dbReference>
<keyword evidence="5 14" id="KW-0862">Zinc</keyword>
<dbReference type="Pfam" id="PF00104">
    <property type="entry name" value="Hormone_recep"/>
    <property type="match status" value="1"/>
</dbReference>
<evidence type="ECO:0000256" key="4">
    <source>
        <dbReference type="ARBA" id="ARBA00022771"/>
    </source>
</evidence>
<keyword evidence="11 14" id="KW-0539">Nucleus</keyword>
<dbReference type="AlphaFoldDB" id="A0A195BMG7"/>
<evidence type="ECO:0000256" key="7">
    <source>
        <dbReference type="ARBA" id="ARBA00023125"/>
    </source>
</evidence>
<keyword evidence="19" id="KW-1185">Reference proteome</keyword>
<dbReference type="Gene3D" id="1.10.565.10">
    <property type="entry name" value="Retinoid X Receptor"/>
    <property type="match status" value="1"/>
</dbReference>
<organism evidence="18 19">
    <name type="scientific">Atta colombica</name>
    <dbReference type="NCBI Taxonomy" id="520822"/>
    <lineage>
        <taxon>Eukaryota</taxon>
        <taxon>Metazoa</taxon>
        <taxon>Ecdysozoa</taxon>
        <taxon>Arthropoda</taxon>
        <taxon>Hexapoda</taxon>
        <taxon>Insecta</taxon>
        <taxon>Pterygota</taxon>
        <taxon>Neoptera</taxon>
        <taxon>Endopterygota</taxon>
        <taxon>Hymenoptera</taxon>
        <taxon>Apocrita</taxon>
        <taxon>Aculeata</taxon>
        <taxon>Formicoidea</taxon>
        <taxon>Formicidae</taxon>
        <taxon>Myrmicinae</taxon>
        <taxon>Atta</taxon>
    </lineage>
</organism>
<dbReference type="PROSITE" id="PS00031">
    <property type="entry name" value="NUCLEAR_REC_DBD_1"/>
    <property type="match status" value="1"/>
</dbReference>
<gene>
    <name evidence="18" type="ORF">ALC53_03700</name>
</gene>
<feature type="domain" description="Nuclear receptor" evidence="16">
    <location>
        <begin position="271"/>
        <end position="346"/>
    </location>
</feature>
<evidence type="ECO:0000256" key="8">
    <source>
        <dbReference type="ARBA" id="ARBA00023159"/>
    </source>
</evidence>
<dbReference type="PANTHER" id="PTHR24086">
    <property type="entry name" value="NUCLEAR RECEPTOR SUBFAMILY 5 GROUP A"/>
    <property type="match status" value="1"/>
</dbReference>
<feature type="compositionally biased region" description="Low complexity" evidence="15">
    <location>
        <begin position="18"/>
        <end position="37"/>
    </location>
</feature>
<feature type="region of interest" description="Disordered" evidence="15">
    <location>
        <begin position="1"/>
        <end position="82"/>
    </location>
</feature>
<dbReference type="InterPro" id="IPR035500">
    <property type="entry name" value="NHR-like_dom_sf"/>
</dbReference>
<dbReference type="SMART" id="SM00430">
    <property type="entry name" value="HOLI"/>
    <property type="match status" value="1"/>
</dbReference>
<comment type="subcellular location">
    <subcellularLocation>
        <location evidence="1 14">Nucleus</location>
    </subcellularLocation>
</comment>
<evidence type="ECO:0000256" key="12">
    <source>
        <dbReference type="ARBA" id="ARBA00073670"/>
    </source>
</evidence>
<feature type="compositionally biased region" description="Polar residues" evidence="15">
    <location>
        <begin position="38"/>
        <end position="48"/>
    </location>
</feature>
<feature type="domain" description="NR LBD" evidence="17">
    <location>
        <begin position="492"/>
        <end position="724"/>
    </location>
</feature>
<dbReference type="InterPro" id="IPR001723">
    <property type="entry name" value="Nuclear_hrmn_rcpt"/>
</dbReference>
<keyword evidence="3 14" id="KW-0479">Metal-binding</keyword>
<dbReference type="PRINTS" id="PR00398">
    <property type="entry name" value="STRDHORMONER"/>
</dbReference>